<dbReference type="GO" id="GO:0005886">
    <property type="term" value="C:plasma membrane"/>
    <property type="evidence" value="ECO:0007669"/>
    <property type="project" value="UniProtKB-SubCell"/>
</dbReference>
<sequence>MFEYTIRRFLLMIPTGLGITFMVFFILQIAPDGPFERAVRQIKQANMGAGESGMSLSTDVTGDSSEITPELLDQLRRQYGLDKPIIVRYLIWLGFYPKESKTKVIKLDKSFRETVDVLEFNTYKEYLLQKYVKVIKDDSNALLVIETGVGLEFDIPEVENPELKENFNSDKYYTFINNYKELPSNEDMIKTWYHSDWKIIKIDEEKNMITLAKKEFRGILQGYLGYSEKKGKNVSTLIGER</sequence>
<keyword evidence="4" id="KW-1133">Transmembrane helix</keyword>
<evidence type="ECO:0008006" key="6">
    <source>
        <dbReference type="Google" id="ProtNLM"/>
    </source>
</evidence>
<keyword evidence="4" id="KW-0472">Membrane</keyword>
<reference evidence="5" key="1">
    <citation type="submission" date="2018-05" db="EMBL/GenBank/DDBJ databases">
        <authorList>
            <person name="Lanie J.A."/>
            <person name="Ng W.-L."/>
            <person name="Kazmierczak K.M."/>
            <person name="Andrzejewski T.M."/>
            <person name="Davidsen T.M."/>
            <person name="Wayne K.J."/>
            <person name="Tettelin H."/>
            <person name="Glass J.I."/>
            <person name="Rusch D."/>
            <person name="Podicherti R."/>
            <person name="Tsui H.-C.T."/>
            <person name="Winkler M.E."/>
        </authorList>
    </citation>
    <scope>NUCLEOTIDE SEQUENCE</scope>
</reference>
<keyword evidence="2" id="KW-0813">Transport</keyword>
<evidence type="ECO:0000256" key="2">
    <source>
        <dbReference type="ARBA" id="ARBA00022448"/>
    </source>
</evidence>
<proteinExistence type="predicted"/>
<name>A0A382VFM1_9ZZZZ</name>
<accession>A0A382VFM1</accession>
<feature type="transmembrane region" description="Helical" evidence="4">
    <location>
        <begin position="9"/>
        <end position="30"/>
    </location>
</feature>
<feature type="non-terminal residue" evidence="5">
    <location>
        <position position="241"/>
    </location>
</feature>
<keyword evidence="3" id="KW-1003">Cell membrane</keyword>
<evidence type="ECO:0000256" key="1">
    <source>
        <dbReference type="ARBA" id="ARBA00004651"/>
    </source>
</evidence>
<dbReference type="EMBL" id="UINC01151214">
    <property type="protein sequence ID" value="SVD44691.1"/>
    <property type="molecule type" value="Genomic_DNA"/>
</dbReference>
<comment type="subcellular location">
    <subcellularLocation>
        <location evidence="1">Cell membrane</location>
        <topology evidence="1">Multi-pass membrane protein</topology>
    </subcellularLocation>
</comment>
<gene>
    <name evidence="5" type="ORF">METZ01_LOCUS397545</name>
</gene>
<dbReference type="PANTHER" id="PTHR30465">
    <property type="entry name" value="INNER MEMBRANE ABC TRANSPORTER"/>
    <property type="match status" value="1"/>
</dbReference>
<dbReference type="PANTHER" id="PTHR30465:SF0">
    <property type="entry name" value="OLIGOPEPTIDE TRANSPORT SYSTEM PERMEASE PROTEIN APPB"/>
    <property type="match status" value="1"/>
</dbReference>
<evidence type="ECO:0000256" key="4">
    <source>
        <dbReference type="SAM" id="Phobius"/>
    </source>
</evidence>
<dbReference type="AlphaFoldDB" id="A0A382VFM1"/>
<organism evidence="5">
    <name type="scientific">marine metagenome</name>
    <dbReference type="NCBI Taxonomy" id="408172"/>
    <lineage>
        <taxon>unclassified sequences</taxon>
        <taxon>metagenomes</taxon>
        <taxon>ecological metagenomes</taxon>
    </lineage>
</organism>
<protein>
    <recommendedName>
        <fullName evidence="6">ABC transporter permease</fullName>
    </recommendedName>
</protein>
<keyword evidence="4" id="KW-0812">Transmembrane</keyword>
<evidence type="ECO:0000256" key="3">
    <source>
        <dbReference type="ARBA" id="ARBA00022475"/>
    </source>
</evidence>
<evidence type="ECO:0000313" key="5">
    <source>
        <dbReference type="EMBL" id="SVD44691.1"/>
    </source>
</evidence>